<proteinExistence type="predicted"/>
<keyword evidence="2" id="KW-1185">Reference proteome</keyword>
<name>A0ABW0IIA4_9BACT</name>
<protein>
    <submittedName>
        <fullName evidence="1">Uncharacterized protein</fullName>
    </submittedName>
</protein>
<gene>
    <name evidence="1" type="ORF">ACFPMF_22950</name>
</gene>
<accession>A0ABW0IIA4</accession>
<dbReference type="Proteomes" id="UP001596106">
    <property type="component" value="Unassembled WGS sequence"/>
</dbReference>
<evidence type="ECO:0000313" key="1">
    <source>
        <dbReference type="EMBL" id="MFC5412202.1"/>
    </source>
</evidence>
<reference evidence="2" key="1">
    <citation type="journal article" date="2019" name="Int. J. Syst. Evol. Microbiol.">
        <title>The Global Catalogue of Microorganisms (GCM) 10K type strain sequencing project: providing services to taxonomists for standard genome sequencing and annotation.</title>
        <authorList>
            <consortium name="The Broad Institute Genomics Platform"/>
            <consortium name="The Broad Institute Genome Sequencing Center for Infectious Disease"/>
            <person name="Wu L."/>
            <person name="Ma J."/>
        </authorList>
    </citation>
    <scope>NUCLEOTIDE SEQUENCE [LARGE SCALE GENOMIC DNA]</scope>
    <source>
        <strain evidence="2">CCUG 55250</strain>
    </source>
</reference>
<dbReference type="EMBL" id="JBHSMA010000011">
    <property type="protein sequence ID" value="MFC5412202.1"/>
    <property type="molecule type" value="Genomic_DNA"/>
</dbReference>
<sequence>MADIAHYSFLPWFRQGLNSQIIEKDTLGKPGGTALERANLQVQLTVQADNVDGGGNEQTIAKVIQVVGPGDVLNISDRVLIRVNPAPNINNYEANNLAYIEFYEEDFLWRFTPASPNQGNNRRLRPWLALVVLKNDEYTLKQLPDSLPFISVKKEKLNDVFHNPEETWAWAHVHFNETLEESDVEQLKTRVTNELNADADSALSRLLCPRKLTKSTAYRAFLIPAFETGRRAGLGLDITGVVAQESAWTASAQQESKPRGFDFPVYYQWAFQTSNDGDFESLVTKLKPIVMKPESGMMPMDVQEIGYGMDQKMAIKTMGMEAALRPPSFETIRKNFPEAGQDDQLAVFKQLRTFLNLSPSINHPKEAGGAAATNPFTDAPFSADPMIVPPVYGAWQGLAEDLETGTNWPWLLELNLDFRNRAAAGLGTRVIQKHQEELVNRAWQQVGKVNEANNKINEAFLSKLVNNAIFKKHMLGAKTDKFVQATGAVQHLVWNAAKTATVNQQIHQSAIPDVTRSAAFQKITRPTHLTKNLALNAGLIGKFNQASDSPSAVTAAKLKTAPSAALTLQAATKLVSSAETFYQTNVLNQAKDTFFSLLNTTPVPGNDVNSAKTALQTALNAQNVSAEVKTSVTGLINTMQTYTKDADDEVAVGVQDASYKAMFDNFSGGRSYAKATVRNIASTAPVAVVTSAQDVVEYKDNLQKFGARLGTMPAVQIKQPLSESLTAVRSNLISQLKPDFTIRHRVGNTIRIWDGTRFKPVKELKPVMAYPEFHEPSYEYLEEISQNFILPNVDKLPRNIITLLETNNRFIESFLAGLNHEMARELLWREYPTDQRGSYFRQFWNINDNLFESDPDQKKDIEVMDKWTENLGFHRPAGDKDILVLVVRGDLFKKYPSTMVYAQKAQYNTPDASKPRKLLDPVSPENTKFPLFKAELKPDITLFGFDLTAEIANGNRITTPNGSTAGKNPGWFFVFKERAGQTQFGLDDYTTELGDTTQMPTGNPATWNDLTWEHLVNQKSDLDNFQLNFSKPIAITNANSVKDKYLNEVPGWASNAAEVASILYQDPVLIARHAGEMLNEDLLNL</sequence>
<organism evidence="1 2">
    <name type="scientific">Larkinella bovis</name>
    <dbReference type="NCBI Taxonomy" id="683041"/>
    <lineage>
        <taxon>Bacteria</taxon>
        <taxon>Pseudomonadati</taxon>
        <taxon>Bacteroidota</taxon>
        <taxon>Cytophagia</taxon>
        <taxon>Cytophagales</taxon>
        <taxon>Spirosomataceae</taxon>
        <taxon>Larkinella</taxon>
    </lineage>
</organism>
<evidence type="ECO:0000313" key="2">
    <source>
        <dbReference type="Proteomes" id="UP001596106"/>
    </source>
</evidence>
<dbReference type="RefSeq" id="WP_379849479.1">
    <property type="nucleotide sequence ID" value="NZ_JBHSMA010000011.1"/>
</dbReference>
<comment type="caution">
    <text evidence="1">The sequence shown here is derived from an EMBL/GenBank/DDBJ whole genome shotgun (WGS) entry which is preliminary data.</text>
</comment>